<dbReference type="RefSeq" id="WP_122404404.1">
    <property type="nucleotide sequence ID" value="NZ_LS398110.1"/>
</dbReference>
<evidence type="ECO:0000256" key="1">
    <source>
        <dbReference type="SAM" id="Coils"/>
    </source>
</evidence>
<dbReference type="Proteomes" id="UP000246085">
    <property type="component" value="Chromosome BRAD3257"/>
</dbReference>
<name>A0A2U3Q6A2_9BRAD</name>
<accession>A0A2U3Q6A2</accession>
<sequence>MRRSIDTAPKGRENTRIEDAAGAVEVGHRLPETGRWVAKDGSPICLSPTHWCPETEDVDPVEAKSGSSLVAAVVLVPLIFVGAALLGAFDPFKAQTIPEMTRIDRESAADLDRRPEIASGSLALLQGEATGALMQAMPASTVGPRQGLDADAPRNDALSGELAGARKELDEAIQHTHTAEMAAEELRQSLQQEQARSAAVANELAGTRREIETRIAQARNADEVAAQQRDAAAREIAELRWSLQQEQEKSAVLAKQVSAAQAATASAEQERYEAQSRAAALASELAGIPRGSLAADGAAAEQSEAAGREIAELRQSLQQERERNAALVQQADAARSTAMNAEQQRRSLEEAKAAALEGKLAEARRDIEILNGQLREANDAVSQQRQAANREIAELRQSLQQERSRTEARQRDRASISRRIDERAPIEQRNEGTIASTAQNVIAAEPPMSPGQDEVEARLIPRARALLDQGNIGAARIVLELAAEKNIAQAIFMLAETYDPAVLSAWGAYGTRGEAAKARELYAKAQRSGIRGAKERLDALHH</sequence>
<feature type="region of interest" description="Disordered" evidence="2">
    <location>
        <begin position="398"/>
        <end position="422"/>
    </location>
</feature>
<dbReference type="EMBL" id="LS398110">
    <property type="protein sequence ID" value="SPP96876.1"/>
    <property type="molecule type" value="Genomic_DNA"/>
</dbReference>
<evidence type="ECO:0000256" key="3">
    <source>
        <dbReference type="SAM" id="Phobius"/>
    </source>
</evidence>
<gene>
    <name evidence="4" type="ORF">BRAD3257_5951</name>
</gene>
<feature type="compositionally biased region" description="Basic and acidic residues" evidence="2">
    <location>
        <begin position="402"/>
        <end position="422"/>
    </location>
</feature>
<keyword evidence="3" id="KW-1133">Transmembrane helix</keyword>
<protein>
    <submittedName>
        <fullName evidence="4">Uncharacterized protein</fullName>
    </submittedName>
</protein>
<evidence type="ECO:0000313" key="5">
    <source>
        <dbReference type="Proteomes" id="UP000246085"/>
    </source>
</evidence>
<keyword evidence="3" id="KW-0812">Transmembrane</keyword>
<reference evidence="4 5" key="1">
    <citation type="submission" date="2018-03" db="EMBL/GenBank/DDBJ databases">
        <authorList>
            <person name="Gully D."/>
        </authorList>
    </citation>
    <scope>NUCLEOTIDE SEQUENCE [LARGE SCALE GENOMIC DNA]</scope>
    <source>
        <strain evidence="4">ORS3257</strain>
    </source>
</reference>
<evidence type="ECO:0000256" key="2">
    <source>
        <dbReference type="SAM" id="MobiDB-lite"/>
    </source>
</evidence>
<evidence type="ECO:0000313" key="4">
    <source>
        <dbReference type="EMBL" id="SPP96876.1"/>
    </source>
</evidence>
<keyword evidence="1" id="KW-0175">Coiled coil</keyword>
<dbReference type="KEGG" id="bvz:BRAD3257_5951"/>
<keyword evidence="3" id="KW-0472">Membrane</keyword>
<proteinExistence type="predicted"/>
<feature type="transmembrane region" description="Helical" evidence="3">
    <location>
        <begin position="69"/>
        <end position="89"/>
    </location>
</feature>
<dbReference type="AlphaFoldDB" id="A0A2U3Q6A2"/>
<organism evidence="4 5">
    <name type="scientific">Bradyrhizobium vignae</name>
    <dbReference type="NCBI Taxonomy" id="1549949"/>
    <lineage>
        <taxon>Bacteria</taxon>
        <taxon>Pseudomonadati</taxon>
        <taxon>Pseudomonadota</taxon>
        <taxon>Alphaproteobacteria</taxon>
        <taxon>Hyphomicrobiales</taxon>
        <taxon>Nitrobacteraceae</taxon>
        <taxon>Bradyrhizobium</taxon>
    </lineage>
</organism>
<feature type="coiled-coil region" evidence="1">
    <location>
        <begin position="155"/>
        <end position="249"/>
    </location>
</feature>